<accession>G3MFJ1</accession>
<evidence type="ECO:0008006" key="3">
    <source>
        <dbReference type="Google" id="ProtNLM"/>
    </source>
</evidence>
<feature type="non-terminal residue" evidence="2">
    <location>
        <position position="235"/>
    </location>
</feature>
<name>G3MFJ1_AMBMU</name>
<dbReference type="Pfam" id="PF02098">
    <property type="entry name" value="His_binding"/>
    <property type="match status" value="1"/>
</dbReference>
<evidence type="ECO:0000256" key="1">
    <source>
        <dbReference type="SAM" id="SignalP"/>
    </source>
</evidence>
<dbReference type="GO" id="GO:0030682">
    <property type="term" value="P:symbiont-mediated perturbation of host defenses"/>
    <property type="evidence" value="ECO:0007669"/>
    <property type="project" value="InterPro"/>
</dbReference>
<evidence type="ECO:0000313" key="2">
    <source>
        <dbReference type="EMBL" id="AEO32259.1"/>
    </source>
</evidence>
<dbReference type="Gene3D" id="2.40.128.20">
    <property type="match status" value="1"/>
</dbReference>
<dbReference type="SUPFAM" id="SSF50814">
    <property type="entry name" value="Lipocalins"/>
    <property type="match status" value="1"/>
</dbReference>
<organism evidence="2">
    <name type="scientific">Amblyomma maculatum</name>
    <name type="common">Gulf Coast tick</name>
    <dbReference type="NCBI Taxonomy" id="34609"/>
    <lineage>
        <taxon>Eukaryota</taxon>
        <taxon>Metazoa</taxon>
        <taxon>Ecdysozoa</taxon>
        <taxon>Arthropoda</taxon>
        <taxon>Chelicerata</taxon>
        <taxon>Arachnida</taxon>
        <taxon>Acari</taxon>
        <taxon>Parasitiformes</taxon>
        <taxon>Ixodida</taxon>
        <taxon>Ixodoidea</taxon>
        <taxon>Ixodidae</taxon>
        <taxon>Amblyomminae</taxon>
        <taxon>Amblyomma</taxon>
    </lineage>
</organism>
<reference evidence="2" key="1">
    <citation type="journal article" date="2011" name="PLoS ONE">
        <title>A deep insight into the sialotranscriptome of the gulf coast tick, Amblyomma maculatum.</title>
        <authorList>
            <person name="Karim S."/>
            <person name="Singh P."/>
            <person name="Ribeiro J.M."/>
        </authorList>
    </citation>
    <scope>NUCLEOTIDE SEQUENCE</scope>
    <source>
        <tissue evidence="2">Salivary gland</tissue>
    </source>
</reference>
<feature type="signal peptide" evidence="1">
    <location>
        <begin position="1"/>
        <end position="21"/>
    </location>
</feature>
<sequence length="235" mass="26872">MKPFLAPLLVCALTITKLSIGKDIRLMDGTPDLSILSIIEVLNTSQIMWFYQTSHSGEDTGIYTCIHNKMDNISMQEYNFTQTYREFLEGDQSVSLTGKFVNETQGKPPKSMLVTTPFNGTKQHTLMFWDGRGCSIYYVNLIDNTVSEETPICELYLRDDYVDRGPEPSCAVYYDTYCTTPHLIFTQECRNPAVTPPSIYDLTTDASYRDYSYNENMALADYECNLRKIKILLIV</sequence>
<dbReference type="AlphaFoldDB" id="G3MFJ1"/>
<dbReference type="GO" id="GO:0043176">
    <property type="term" value="F:amine binding"/>
    <property type="evidence" value="ECO:0007669"/>
    <property type="project" value="InterPro"/>
</dbReference>
<dbReference type="EMBL" id="JO840642">
    <property type="protein sequence ID" value="AEO32259.1"/>
    <property type="molecule type" value="mRNA"/>
</dbReference>
<proteinExistence type="evidence at transcript level"/>
<keyword evidence="1" id="KW-0732">Signal</keyword>
<dbReference type="InterPro" id="IPR002970">
    <property type="entry name" value="Tick_his-bd"/>
</dbReference>
<protein>
    <recommendedName>
        <fullName evidence="3">Lipocalin/cytosolic fatty-acid binding domain-containing protein</fullName>
    </recommendedName>
</protein>
<dbReference type="InterPro" id="IPR012674">
    <property type="entry name" value="Calycin"/>
</dbReference>
<feature type="chain" id="PRO_5003447061" description="Lipocalin/cytosolic fatty-acid binding domain-containing protein" evidence="1">
    <location>
        <begin position="22"/>
        <end position="235"/>
    </location>
</feature>